<dbReference type="CDD" id="cd01557">
    <property type="entry name" value="BCAT_beta_family"/>
    <property type="match status" value="1"/>
</dbReference>
<dbReference type="GO" id="GO:0009098">
    <property type="term" value="P:L-leucine biosynthetic process"/>
    <property type="evidence" value="ECO:0007669"/>
    <property type="project" value="UniProtKB-UniPathway"/>
</dbReference>
<evidence type="ECO:0000256" key="13">
    <source>
        <dbReference type="PIRSR" id="PIRSR006468-1"/>
    </source>
</evidence>
<dbReference type="SUPFAM" id="SSF56752">
    <property type="entry name" value="D-aminoacid aminotransferase-like PLP-dependent enzymes"/>
    <property type="match status" value="1"/>
</dbReference>
<accession>A0A369LHP8</accession>
<dbReference type="GO" id="GO:0009097">
    <property type="term" value="P:isoleucine biosynthetic process"/>
    <property type="evidence" value="ECO:0007669"/>
    <property type="project" value="UniProtKB-UniPathway"/>
</dbReference>
<dbReference type="FunFam" id="3.30.470.10:FF:000004">
    <property type="entry name" value="Branched-chain-amino-acid aminotransferase"/>
    <property type="match status" value="1"/>
</dbReference>
<dbReference type="EC" id="2.6.1.42" evidence="6"/>
<keyword evidence="8 14" id="KW-0808">Transferase</keyword>
<evidence type="ECO:0000256" key="9">
    <source>
        <dbReference type="ARBA" id="ARBA00022898"/>
    </source>
</evidence>
<dbReference type="InterPro" id="IPR005786">
    <property type="entry name" value="B_amino_transII"/>
</dbReference>
<dbReference type="Proteomes" id="UP000253975">
    <property type="component" value="Unassembled WGS sequence"/>
</dbReference>
<evidence type="ECO:0000256" key="2">
    <source>
        <dbReference type="ARBA" id="ARBA00004824"/>
    </source>
</evidence>
<comment type="pathway">
    <text evidence="3">Amino-acid biosynthesis; L-valine biosynthesis; L-valine from pyruvate: step 4/4.</text>
</comment>
<dbReference type="PANTHER" id="PTHR42825:SF7">
    <property type="entry name" value="BRANCHED-CHAIN-AMINO-ACID AMINOTRANSFERASE"/>
    <property type="match status" value="1"/>
</dbReference>
<evidence type="ECO:0000256" key="12">
    <source>
        <dbReference type="ARBA" id="ARBA00049229"/>
    </source>
</evidence>
<dbReference type="Gene3D" id="3.20.10.10">
    <property type="entry name" value="D-amino Acid Aminotransferase, subunit A, domain 2"/>
    <property type="match status" value="1"/>
</dbReference>
<comment type="catalytic activity">
    <reaction evidence="12">
        <text>L-leucine + 2-oxoglutarate = 4-methyl-2-oxopentanoate + L-glutamate</text>
        <dbReference type="Rhea" id="RHEA:18321"/>
        <dbReference type="ChEBI" id="CHEBI:16810"/>
        <dbReference type="ChEBI" id="CHEBI:17865"/>
        <dbReference type="ChEBI" id="CHEBI:29985"/>
        <dbReference type="ChEBI" id="CHEBI:57427"/>
        <dbReference type="EC" id="2.6.1.42"/>
    </reaction>
</comment>
<keyword evidence="9" id="KW-0663">Pyridoxal phosphate</keyword>
<dbReference type="UniPathway" id="UPA00049">
    <property type="reaction ID" value="UER00062"/>
</dbReference>
<evidence type="ECO:0000256" key="5">
    <source>
        <dbReference type="ARBA" id="ARBA00009320"/>
    </source>
</evidence>
<dbReference type="Gene3D" id="3.30.470.10">
    <property type="match status" value="1"/>
</dbReference>
<dbReference type="NCBIfam" id="NF009897">
    <property type="entry name" value="PRK13357.1"/>
    <property type="match status" value="1"/>
</dbReference>
<dbReference type="UniPathway" id="UPA00048">
    <property type="reaction ID" value="UER00073"/>
</dbReference>
<evidence type="ECO:0000313" key="14">
    <source>
        <dbReference type="EMBL" id="RDB58714.1"/>
    </source>
</evidence>
<evidence type="ECO:0000256" key="1">
    <source>
        <dbReference type="ARBA" id="ARBA00001933"/>
    </source>
</evidence>
<organism evidence="14 15">
    <name type="scientific">Slackia isoflavoniconvertens</name>
    <dbReference type="NCBI Taxonomy" id="572010"/>
    <lineage>
        <taxon>Bacteria</taxon>
        <taxon>Bacillati</taxon>
        <taxon>Actinomycetota</taxon>
        <taxon>Coriobacteriia</taxon>
        <taxon>Eggerthellales</taxon>
        <taxon>Eggerthellaceae</taxon>
        <taxon>Slackia</taxon>
    </lineage>
</organism>
<dbReference type="GO" id="GO:0004084">
    <property type="term" value="F:branched-chain-amino-acid transaminase activity"/>
    <property type="evidence" value="ECO:0007669"/>
    <property type="project" value="UniProtKB-EC"/>
</dbReference>
<evidence type="ECO:0000256" key="8">
    <source>
        <dbReference type="ARBA" id="ARBA00022679"/>
    </source>
</evidence>
<dbReference type="RefSeq" id="WP_114615514.1">
    <property type="nucleotide sequence ID" value="NZ_CALIRK010000026.1"/>
</dbReference>
<dbReference type="GO" id="GO:0009099">
    <property type="term" value="P:L-valine biosynthetic process"/>
    <property type="evidence" value="ECO:0007669"/>
    <property type="project" value="UniProtKB-UniPathway"/>
</dbReference>
<keyword evidence="7 14" id="KW-0032">Aminotransferase</keyword>
<dbReference type="InterPro" id="IPR043132">
    <property type="entry name" value="BCAT-like_C"/>
</dbReference>
<evidence type="ECO:0000256" key="4">
    <source>
        <dbReference type="ARBA" id="ARBA00005072"/>
    </source>
</evidence>
<dbReference type="InterPro" id="IPR001544">
    <property type="entry name" value="Aminotrans_IV"/>
</dbReference>
<dbReference type="UniPathway" id="UPA00047">
    <property type="reaction ID" value="UER00058"/>
</dbReference>
<proteinExistence type="inferred from homology"/>
<dbReference type="InterPro" id="IPR036038">
    <property type="entry name" value="Aminotransferase-like"/>
</dbReference>
<evidence type="ECO:0000256" key="10">
    <source>
        <dbReference type="ARBA" id="ARBA00048212"/>
    </source>
</evidence>
<protein>
    <recommendedName>
        <fullName evidence="6">branched-chain-amino-acid transaminase</fullName>
        <ecNumber evidence="6">2.6.1.42</ecNumber>
    </recommendedName>
</protein>
<dbReference type="AlphaFoldDB" id="A0A369LHP8"/>
<sequence length="352" mass="38868">MTVEKKDLDWGSLDFGYRKTDYSYVANWKDGEWDEGGLTADHEIHLSECAGIFHYCQEVFEGLKAYTTEDGSIVCFRPDMNAERMYNSAQRLEMPGFPQERFIEAVKQVVKANAAWVPPFGSGATLYVRPFMIGSGEVIGVAPAPEYQFRILVTPVGPYFKGGLKPITIRISEYDRAAPHGTGNIKAGLNYAMSLRPIMEAHRQGYAENLYLDSETRTYVEETGGANVLFVKADGTLVVPKSHTDSILPSITRRSLVQVAKDLGMNVEERFVEWAEVASGAFVECGLCGTAAVISPVGQIDNKVYGANEEVTFPNGKDEIGPVMKKLRETLTGIQDGALEDKHGWVCKIDVD</sequence>
<gene>
    <name evidence="14" type="ORF">C1881_05400</name>
</gene>
<comment type="caution">
    <text evidence="14">The sequence shown here is derived from an EMBL/GenBank/DDBJ whole genome shotgun (WGS) entry which is preliminary data.</text>
</comment>
<feature type="modified residue" description="N6-(pyridoxal phosphate)lysine" evidence="13">
    <location>
        <position position="186"/>
    </location>
</feature>
<dbReference type="PANTHER" id="PTHR42825">
    <property type="entry name" value="AMINO ACID AMINOTRANSFERASE"/>
    <property type="match status" value="1"/>
</dbReference>
<evidence type="ECO:0000256" key="11">
    <source>
        <dbReference type="ARBA" id="ARBA00048798"/>
    </source>
</evidence>
<comment type="catalytic activity">
    <reaction evidence="11">
        <text>L-isoleucine + 2-oxoglutarate = (S)-3-methyl-2-oxopentanoate + L-glutamate</text>
        <dbReference type="Rhea" id="RHEA:24801"/>
        <dbReference type="ChEBI" id="CHEBI:16810"/>
        <dbReference type="ChEBI" id="CHEBI:29985"/>
        <dbReference type="ChEBI" id="CHEBI:35146"/>
        <dbReference type="ChEBI" id="CHEBI:58045"/>
        <dbReference type="EC" id="2.6.1.42"/>
    </reaction>
</comment>
<evidence type="ECO:0000313" key="15">
    <source>
        <dbReference type="Proteomes" id="UP000253975"/>
    </source>
</evidence>
<evidence type="ECO:0000256" key="3">
    <source>
        <dbReference type="ARBA" id="ARBA00004931"/>
    </source>
</evidence>
<dbReference type="PIRSF" id="PIRSF006468">
    <property type="entry name" value="BCAT1"/>
    <property type="match status" value="1"/>
</dbReference>
<dbReference type="InterPro" id="IPR043131">
    <property type="entry name" value="BCAT-like_N"/>
</dbReference>
<evidence type="ECO:0000256" key="7">
    <source>
        <dbReference type="ARBA" id="ARBA00022576"/>
    </source>
</evidence>
<dbReference type="EMBL" id="PPTO01000007">
    <property type="protein sequence ID" value="RDB58714.1"/>
    <property type="molecule type" value="Genomic_DNA"/>
</dbReference>
<name>A0A369LHP8_9ACTN</name>
<comment type="pathway">
    <text evidence="4">Amino-acid biosynthesis; L-leucine biosynthesis; L-leucine from 3-methyl-2-oxobutanoate: step 4/4.</text>
</comment>
<evidence type="ECO:0000256" key="6">
    <source>
        <dbReference type="ARBA" id="ARBA00013053"/>
    </source>
</evidence>
<dbReference type="NCBIfam" id="TIGR01123">
    <property type="entry name" value="ilvE_II"/>
    <property type="match status" value="1"/>
</dbReference>
<dbReference type="InterPro" id="IPR033939">
    <property type="entry name" value="BCAT_family"/>
</dbReference>
<comment type="cofactor">
    <cofactor evidence="1">
        <name>pyridoxal 5'-phosphate</name>
        <dbReference type="ChEBI" id="CHEBI:597326"/>
    </cofactor>
</comment>
<comment type="similarity">
    <text evidence="5">Belongs to the class-IV pyridoxal-phosphate-dependent aminotransferase family.</text>
</comment>
<comment type="catalytic activity">
    <reaction evidence="10">
        <text>L-valine + 2-oxoglutarate = 3-methyl-2-oxobutanoate + L-glutamate</text>
        <dbReference type="Rhea" id="RHEA:24813"/>
        <dbReference type="ChEBI" id="CHEBI:11851"/>
        <dbReference type="ChEBI" id="CHEBI:16810"/>
        <dbReference type="ChEBI" id="CHEBI:29985"/>
        <dbReference type="ChEBI" id="CHEBI:57762"/>
        <dbReference type="EC" id="2.6.1.42"/>
    </reaction>
</comment>
<comment type="pathway">
    <text evidence="2">Amino-acid biosynthesis; L-isoleucine biosynthesis; L-isoleucine from 2-oxobutanoate: step 4/4.</text>
</comment>
<reference evidence="14 15" key="1">
    <citation type="journal article" date="2018" name="Elife">
        <title>Discovery and characterization of a prevalent human gut bacterial enzyme sufficient for the inactivation of a family of plant toxins.</title>
        <authorList>
            <person name="Koppel N."/>
            <person name="Bisanz J.E."/>
            <person name="Pandelia M.E."/>
            <person name="Turnbaugh P.J."/>
            <person name="Balskus E.P."/>
        </authorList>
    </citation>
    <scope>NUCLEOTIDE SEQUENCE [LARGE SCALE GENOMIC DNA]</scope>
    <source>
        <strain evidence="14 15">OB21 GAM31</strain>
    </source>
</reference>
<dbReference type="Pfam" id="PF01063">
    <property type="entry name" value="Aminotran_4"/>
    <property type="match status" value="1"/>
</dbReference>